<accession>D3FRK0</accession>
<dbReference type="EMBL" id="CP001878">
    <property type="protein sequence ID" value="ADC51591.1"/>
    <property type="molecule type" value="Genomic_DNA"/>
</dbReference>
<gene>
    <name evidence="2" type="ordered locus">BpOF4_17750</name>
</gene>
<feature type="transmembrane region" description="Helical" evidence="1">
    <location>
        <begin position="6"/>
        <end position="28"/>
    </location>
</feature>
<proteinExistence type="predicted"/>
<keyword evidence="1" id="KW-1133">Transmembrane helix</keyword>
<protein>
    <submittedName>
        <fullName evidence="2">Uncharacterized protein</fullName>
    </submittedName>
</protein>
<dbReference type="KEGG" id="bpf:BpOF4_17750"/>
<dbReference type="STRING" id="398511.BpOF4_17750"/>
<evidence type="ECO:0000313" key="3">
    <source>
        <dbReference type="Proteomes" id="UP000001544"/>
    </source>
</evidence>
<dbReference type="RefSeq" id="WP_012958953.1">
    <property type="nucleotide sequence ID" value="NC_013791.2"/>
</dbReference>
<feature type="transmembrane region" description="Helical" evidence="1">
    <location>
        <begin position="35"/>
        <end position="59"/>
    </location>
</feature>
<dbReference type="AlphaFoldDB" id="D3FRK0"/>
<keyword evidence="1" id="KW-0812">Transmembrane</keyword>
<dbReference type="HOGENOM" id="CLU_158529_0_0_9"/>
<keyword evidence="1" id="KW-0472">Membrane</keyword>
<sequence>MKKTQLSTILYVCSLIPVIANIMIYYVYRGPTIDIYFVILTYGVLAALGIASASVSWYLKKRHLLFIFSLLGNGFFVVIAALLLLGMGISES</sequence>
<organism evidence="2 3">
    <name type="scientific">Alkalihalophilus pseudofirmus (strain ATCC BAA-2126 / JCM 17055 / OF4)</name>
    <name type="common">Bacillus pseudofirmus</name>
    <dbReference type="NCBI Taxonomy" id="398511"/>
    <lineage>
        <taxon>Bacteria</taxon>
        <taxon>Bacillati</taxon>
        <taxon>Bacillota</taxon>
        <taxon>Bacilli</taxon>
        <taxon>Bacillales</taxon>
        <taxon>Bacillaceae</taxon>
        <taxon>Alkalihalophilus</taxon>
    </lineage>
</organism>
<feature type="transmembrane region" description="Helical" evidence="1">
    <location>
        <begin position="65"/>
        <end position="89"/>
    </location>
</feature>
<keyword evidence="3" id="KW-1185">Reference proteome</keyword>
<evidence type="ECO:0000256" key="1">
    <source>
        <dbReference type="SAM" id="Phobius"/>
    </source>
</evidence>
<reference evidence="2 3" key="1">
    <citation type="journal article" date="2011" name="Environ. Microbiol.">
        <title>Genome of alkaliphilic Bacillus pseudofirmus OF4 reveals adaptations that support the ability to grow in an external pH range from 7.5 to 11.4.</title>
        <authorList>
            <person name="Janto B."/>
            <person name="Ahmed A."/>
            <person name="Ito M."/>
            <person name="Liu J."/>
            <person name="Hicks D.B."/>
            <person name="Pagni S."/>
            <person name="Fackelmayer O.J."/>
            <person name="Smith T.A."/>
            <person name="Earl J."/>
            <person name="Elbourne L.D."/>
            <person name="Hassan K."/>
            <person name="Paulsen I.T."/>
            <person name="Kolsto A.B."/>
            <person name="Tourasse N.J."/>
            <person name="Ehrlich G.D."/>
            <person name="Boissy R."/>
            <person name="Ivey D.M."/>
            <person name="Li G."/>
            <person name="Xue Y."/>
            <person name="Ma Y."/>
            <person name="Hu F.Z."/>
            <person name="Krulwich T.A."/>
        </authorList>
    </citation>
    <scope>NUCLEOTIDE SEQUENCE [LARGE SCALE GENOMIC DNA]</scope>
    <source>
        <strain evidence="3">ATCC BAA-2126 / JCM 17055 / OF4</strain>
    </source>
</reference>
<name>D3FRK0_ALKPO</name>
<dbReference type="Proteomes" id="UP000001544">
    <property type="component" value="Chromosome"/>
</dbReference>
<evidence type="ECO:0000313" key="2">
    <source>
        <dbReference type="EMBL" id="ADC51591.1"/>
    </source>
</evidence>